<dbReference type="Proteomes" id="UP000002194">
    <property type="component" value="Chromosome"/>
</dbReference>
<dbReference type="HOGENOM" id="CLU_2205865_0_0_7"/>
<dbReference type="PaxDb" id="882-DVU_2830"/>
<sequence>MTQNDPYRQGEVLFRAFFPRQGEGLVITSGVVVLADDKRFLVRAGSREESQAQTAPGGWRRTREEALDHLDRGLTITRTRVEADALRLKAKSHCVRKLRGELSEEAQCGQGSMPRRPESAL</sequence>
<dbReference type="KEGG" id="dvu:DVU_2830"/>
<evidence type="ECO:0000313" key="1">
    <source>
        <dbReference type="EMBL" id="AAS97302.1"/>
    </source>
</evidence>
<dbReference type="RefSeq" id="WP_010940096.1">
    <property type="nucleotide sequence ID" value="NC_002937.3"/>
</dbReference>
<name>Q727M5_NITV2</name>
<dbReference type="EMBL" id="AE017285">
    <property type="protein sequence ID" value="AAS97302.1"/>
    <property type="molecule type" value="Genomic_DNA"/>
</dbReference>
<organism evidence="1 2">
    <name type="scientific">Nitratidesulfovibrio vulgaris (strain ATCC 29579 / DSM 644 / CCUG 34227 / NCIMB 8303 / VKM B-1760 / Hildenborough)</name>
    <name type="common">Desulfovibrio vulgaris</name>
    <dbReference type="NCBI Taxonomy" id="882"/>
    <lineage>
        <taxon>Bacteria</taxon>
        <taxon>Pseudomonadati</taxon>
        <taxon>Thermodesulfobacteriota</taxon>
        <taxon>Desulfovibrionia</taxon>
        <taxon>Desulfovibrionales</taxon>
        <taxon>Desulfovibrionaceae</taxon>
        <taxon>Nitratidesulfovibrio</taxon>
    </lineage>
</organism>
<reference evidence="1 2" key="1">
    <citation type="journal article" date="2004" name="Nat. Biotechnol.">
        <title>The genome sequence of the anaerobic, sulfate-reducing bacterium Desulfovibrio vulgaris Hildenborough.</title>
        <authorList>
            <person name="Heidelberg J.F."/>
            <person name="Seshadri R."/>
            <person name="Haveman S.A."/>
            <person name="Hemme C.L."/>
            <person name="Paulsen I.T."/>
            <person name="Kolonay J.F."/>
            <person name="Eisen J.A."/>
            <person name="Ward N."/>
            <person name="Methe B."/>
            <person name="Brinkac L.M."/>
            <person name="Daugherty S.C."/>
            <person name="Deboy R.T."/>
            <person name="Dodson R.J."/>
            <person name="Durkin A.S."/>
            <person name="Madupu R."/>
            <person name="Nelson W.C."/>
            <person name="Sullivan S.A."/>
            <person name="Fouts D."/>
            <person name="Haft D.H."/>
            <person name="Selengut J."/>
            <person name="Peterson J.D."/>
            <person name="Davidsen T.M."/>
            <person name="Zafar N."/>
            <person name="Zhou L."/>
            <person name="Radune D."/>
            <person name="Dimitrov G."/>
            <person name="Hance M."/>
            <person name="Tran K."/>
            <person name="Khouri H."/>
            <person name="Gill J."/>
            <person name="Utterback T.R."/>
            <person name="Feldblyum T.V."/>
            <person name="Wall J.D."/>
            <person name="Voordouw G."/>
            <person name="Fraser C.M."/>
        </authorList>
    </citation>
    <scope>NUCLEOTIDE SEQUENCE [LARGE SCALE GENOMIC DNA]</scope>
    <source>
        <strain evidence="2">ATCC 29579 / DSM 644 / NCIMB 8303 / VKM B-1760 / Hildenborough</strain>
    </source>
</reference>
<dbReference type="EnsemblBacteria" id="AAS97302">
    <property type="protein sequence ID" value="AAS97302"/>
    <property type="gene ID" value="DVU_2830"/>
</dbReference>
<accession>Q727M5</accession>
<dbReference type="AlphaFoldDB" id="Q727M5"/>
<evidence type="ECO:0000313" key="2">
    <source>
        <dbReference type="Proteomes" id="UP000002194"/>
    </source>
</evidence>
<dbReference type="PATRIC" id="fig|882.5.peg.2558"/>
<gene>
    <name evidence="1" type="ordered locus">DVU_2830</name>
</gene>
<keyword evidence="2" id="KW-1185">Reference proteome</keyword>
<protein>
    <submittedName>
        <fullName evidence="1">Uncharacterized protein</fullName>
    </submittedName>
</protein>
<proteinExistence type="predicted"/>
<dbReference type="STRING" id="882.DVU_2830"/>